<dbReference type="RefSeq" id="XP_022772766.1">
    <property type="nucleotide sequence ID" value="XM_022917031.1"/>
</dbReference>
<feature type="region of interest" description="Disordered" evidence="1">
    <location>
        <begin position="1"/>
        <end position="305"/>
    </location>
</feature>
<dbReference type="RefSeq" id="XP_022772765.1">
    <property type="nucleotide sequence ID" value="XM_022917030.1"/>
</dbReference>
<dbReference type="Pfam" id="PF02213">
    <property type="entry name" value="GYF"/>
    <property type="match status" value="1"/>
</dbReference>
<feature type="compositionally biased region" description="Basic and acidic residues" evidence="1">
    <location>
        <begin position="144"/>
        <end position="224"/>
    </location>
</feature>
<feature type="region of interest" description="Disordered" evidence="1">
    <location>
        <begin position="499"/>
        <end position="561"/>
    </location>
</feature>
<dbReference type="CDD" id="cd00072">
    <property type="entry name" value="GYF"/>
    <property type="match status" value="1"/>
</dbReference>
<dbReference type="Gene3D" id="3.30.1490.40">
    <property type="match status" value="1"/>
</dbReference>
<evidence type="ECO:0000256" key="1">
    <source>
        <dbReference type="SAM" id="MobiDB-lite"/>
    </source>
</evidence>
<feature type="compositionally biased region" description="Low complexity" evidence="1">
    <location>
        <begin position="1653"/>
        <end position="1662"/>
    </location>
</feature>
<reference evidence="4 5" key="1">
    <citation type="submission" date="2025-04" db="UniProtKB">
        <authorList>
            <consortium name="RefSeq"/>
        </authorList>
    </citation>
    <scope>IDENTIFICATION</scope>
    <source>
        <tissue evidence="4 5">Fruit stalk</tissue>
    </source>
</reference>
<dbReference type="SUPFAM" id="SSF55277">
    <property type="entry name" value="GYF domain"/>
    <property type="match status" value="1"/>
</dbReference>
<feature type="region of interest" description="Disordered" evidence="1">
    <location>
        <begin position="1351"/>
        <end position="1388"/>
    </location>
</feature>
<dbReference type="GeneID" id="111315363"/>
<feature type="compositionally biased region" description="Polar residues" evidence="1">
    <location>
        <begin position="1568"/>
        <end position="1589"/>
    </location>
</feature>
<feature type="compositionally biased region" description="Polar residues" evidence="1">
    <location>
        <begin position="1282"/>
        <end position="1294"/>
    </location>
</feature>
<feature type="compositionally biased region" description="Polar residues" evidence="1">
    <location>
        <begin position="523"/>
        <end position="544"/>
    </location>
</feature>
<evidence type="ECO:0000313" key="5">
    <source>
        <dbReference type="RefSeq" id="XP_022772766.1"/>
    </source>
</evidence>
<feature type="compositionally biased region" description="Basic and acidic residues" evidence="1">
    <location>
        <begin position="97"/>
        <end position="137"/>
    </location>
</feature>
<dbReference type="PANTHER" id="PTHR47471:SF1">
    <property type="entry name" value="PROTEIN ESSENTIAL FOR POTEXVIRUS ACCUMULATION 1"/>
    <property type="match status" value="1"/>
</dbReference>
<accession>A0A6P6B6V1</accession>
<protein>
    <submittedName>
        <fullName evidence="4 5">Uncharacterized protein LOC111315363 isoform X1</fullName>
    </submittedName>
</protein>
<feature type="compositionally biased region" description="Basic and acidic residues" evidence="1">
    <location>
        <begin position="1470"/>
        <end position="1484"/>
    </location>
</feature>
<sequence>MAHSAASNSRHHLTVNPPHPISKDVEGSDNPIPLSPQWLLPKLGESKPGIGTAESHPAPYPAHGNRSNVMKPSGNGEEMHDTLKKNDVFRPSLLDMETGRRDRWRDEERDTHSSVRKDHWRDGDKEPSDTRRMDRWTDNLPSRHYGEARRAPSERWTDSGNRDSNYDQRRESKWNTRWGPDDKTTESLHDKWTDSGRDGDMPLDKGLSHLSRHGKDEREGDHYRPWRSASFQNRGSGEPQHQTLTPSKQVLTFSYGQGRGENHPSTFSAGRGRGSSGGNSGASIPTHRQSLGPISDKGEIDHGEPSLLRYSRTKLLDIYRTTDMRIYQNLLEELVLVPSLTQDEALEPLALCAPYSDEMVVLKGIDKGEITSSGAPQMPKDGPMGRNSTELTHSRRNKIGSREDLSLAVDDRKEESADIPKSGYSNYSEGSSLENPKGYADNKFTSGATDDTGTYRRAEEMPLSREPSIQVTNSVNPGVVWRASSLGERSHTVTHDWKEVPSDVGSRNPDMSRSQPQKAMITQRESNVMNSSYSRDEANWQTSEDPILKRQPSGVLERDCEPRKLPAPEDLLLHYKDPLGEIQGPFSGIDIIGWFEAGYFGIDLEVRLANAPKDSPFSLLGDVMPHLQAKARPPPGFGMPKQGEISDLSNRPNFSSFGKVHTGASEIDMIKNEPRPTTEAENRFLESLMSGSISNPSQGVLGYLANNSSSIPAPGIESGSDLYLLAKRMTLEQQRSLPKPYPYWPGRDAVSMVSKSEIISESATPHAKHLTSLTDNTLQLPRSQGADLMSILQGLPDRSAPGVNNSVGGWSNFPAQGALNHLQDKIELHHSQNFPTQAPFGIQQQRLQTPNPPSLTSLLCQTMDNPSGILTPEKLIPSSLSQDSQLLNILQQQYLMQQLQSQAPVPTQQMLLLEKIMLLKQQQKQEEQQQLLLQQQLLSQVLQEHHSRQHFGEHSYGHLQAATKPTGNTSVDPSRLQPSSQDIIQIGSQIQLPSTQDEHANNFMDLPPQVTKDISYAVSSESPPLHLPHQMFDSIDRQKSWGTNAPELVNDVQQSLPVTTIVESSHSLEVNISSQLASLVQEPLLASDSRALTAEQPLDCVQKIDEIVPVVTPVNDANCVSLEHLGIVTPRTYKIDTPINEGVQPTAASDELQVERERSSDQLSVVREVKNVEAREVRKASEKKSRKQKSSKSHASDQAKGVAKASSSVQLKPSETEEAVVGDTNTSGDNLNGRYPVKREENKSRIASIVPIMDSHYARSSSVANVGVVDDETTEHKGDSRLSGSFPAQNTPTQPALRAWKHSPGFKAKSLLEIQQEEQRKAQTEMAVLEVTSSVNSMSLSTPWAGVVASLEPKVSRESQRDADIAESAFDKPENSANSKSKKSPLHDLLAEEVSAKSSERDVDVPDTISTFSAHVTTTNVDPIDDDNFFEAKETKKSRKKSAKAKGTVAKVSDPLSTADVPVVSASPVEKGKSSRPAKLEKEVLPSIPLGPSLGDFVPWRGEQVSPSPAPAWSTDSKNLPKPASLRDIQKEQKRNSSVQPTNPIPTPQKSQPSQSTQGGGSSLSITASSPSKVASPVQINSHVSSQSKYKGDDDLFWGPIDQTKQETKQYDFPHLANVGGWGTKSTPIKGTASGALIRQKSLGGRPIEHTLSSSPASAQSSLKGKKATLTKHSEAMDFRDWCESECVRLIGTKDTSFLEFCLKQSRSEAEILLVENLGSFDPNHEFIEKFLNYKELLPADVLEIAFQSQNDGKSTELGARNVNSGNTGAGDFDQDVAAGLDGSSKGGGKKKGKKGKKVSQAVLGFNVVSNRIMMGEIQTLED</sequence>
<feature type="region of interest" description="Disordered" evidence="1">
    <location>
        <begin position="1417"/>
        <end position="1593"/>
    </location>
</feature>
<dbReference type="InterPro" id="IPR035445">
    <property type="entry name" value="GYF-like_dom_sf"/>
</dbReference>
<feature type="compositionally biased region" description="Low complexity" evidence="1">
    <location>
        <begin position="1548"/>
        <end position="1567"/>
    </location>
</feature>
<name>A0A6P6B6V1_DURZI</name>
<feature type="region of interest" description="Disordered" evidence="1">
    <location>
        <begin position="1273"/>
        <end position="1296"/>
    </location>
</feature>
<feature type="compositionally biased region" description="Basic and acidic residues" evidence="1">
    <location>
        <begin position="1174"/>
        <end position="1183"/>
    </location>
</feature>
<feature type="compositionally biased region" description="Basic and acidic residues" evidence="1">
    <location>
        <begin position="1354"/>
        <end position="1374"/>
    </location>
</feature>
<feature type="compositionally biased region" description="Gly residues" evidence="1">
    <location>
        <begin position="271"/>
        <end position="280"/>
    </location>
</feature>
<dbReference type="OrthoDB" id="6415790at2759"/>
<evidence type="ECO:0000259" key="2">
    <source>
        <dbReference type="PROSITE" id="PS50829"/>
    </source>
</evidence>
<dbReference type="KEGG" id="dzi:111315363"/>
<evidence type="ECO:0000313" key="3">
    <source>
        <dbReference type="Proteomes" id="UP000515121"/>
    </source>
</evidence>
<organism evidence="3 4">
    <name type="scientific">Durio zibethinus</name>
    <name type="common">Durian</name>
    <dbReference type="NCBI Taxonomy" id="66656"/>
    <lineage>
        <taxon>Eukaryota</taxon>
        <taxon>Viridiplantae</taxon>
        <taxon>Streptophyta</taxon>
        <taxon>Embryophyta</taxon>
        <taxon>Tracheophyta</taxon>
        <taxon>Spermatophyta</taxon>
        <taxon>Magnoliopsida</taxon>
        <taxon>eudicotyledons</taxon>
        <taxon>Gunneridae</taxon>
        <taxon>Pentapetalae</taxon>
        <taxon>rosids</taxon>
        <taxon>malvids</taxon>
        <taxon>Malvales</taxon>
        <taxon>Malvaceae</taxon>
        <taxon>Helicteroideae</taxon>
        <taxon>Durio</taxon>
    </lineage>
</organism>
<dbReference type="InterPro" id="IPR003169">
    <property type="entry name" value="GYF"/>
</dbReference>
<feature type="compositionally biased region" description="Polar residues" evidence="1">
    <location>
        <begin position="423"/>
        <end position="434"/>
    </location>
</feature>
<feature type="region of interest" description="Disordered" evidence="1">
    <location>
        <begin position="1754"/>
        <end position="1777"/>
    </location>
</feature>
<dbReference type="Proteomes" id="UP000515121">
    <property type="component" value="Unplaced"/>
</dbReference>
<feature type="compositionally biased region" description="Basic and acidic residues" evidence="1">
    <location>
        <begin position="400"/>
        <end position="418"/>
    </location>
</feature>
<feature type="region of interest" description="Disordered" evidence="1">
    <location>
        <begin position="1137"/>
        <end position="1162"/>
    </location>
</feature>
<gene>
    <name evidence="4 5" type="primary">LOC111315363</name>
</gene>
<feature type="region of interest" description="Disordered" evidence="1">
    <location>
        <begin position="370"/>
        <end position="452"/>
    </location>
</feature>
<feature type="compositionally biased region" description="Polar residues" evidence="1">
    <location>
        <begin position="229"/>
        <end position="255"/>
    </location>
</feature>
<dbReference type="PROSITE" id="PS50829">
    <property type="entry name" value="GYF"/>
    <property type="match status" value="1"/>
</dbReference>
<dbReference type="PANTHER" id="PTHR47471">
    <property type="entry name" value="GYF DOMAIN-CONTAINING PROTEIN"/>
    <property type="match status" value="1"/>
</dbReference>
<feature type="region of interest" description="Disordered" evidence="1">
    <location>
        <begin position="1174"/>
        <end position="1239"/>
    </location>
</feature>
<feature type="compositionally biased region" description="Basic and acidic residues" evidence="1">
    <location>
        <begin position="77"/>
        <end position="88"/>
    </location>
</feature>
<feature type="region of interest" description="Disordered" evidence="1">
    <location>
        <begin position="1646"/>
        <end position="1665"/>
    </location>
</feature>
<dbReference type="SMART" id="SM00444">
    <property type="entry name" value="GYF"/>
    <property type="match status" value="1"/>
</dbReference>
<feature type="compositionally biased region" description="Polar residues" evidence="1">
    <location>
        <begin position="443"/>
        <end position="452"/>
    </location>
</feature>
<proteinExistence type="predicted"/>
<keyword evidence="3" id="KW-1185">Reference proteome</keyword>
<feature type="domain" description="GYF" evidence="2">
    <location>
        <begin position="570"/>
        <end position="621"/>
    </location>
</feature>
<evidence type="ECO:0000313" key="4">
    <source>
        <dbReference type="RefSeq" id="XP_022772765.1"/>
    </source>
</evidence>